<keyword evidence="1" id="KW-0597">Phosphoprotein</keyword>
<gene>
    <name evidence="4" type="ORF">MNBD_GAMMA23-734</name>
</gene>
<dbReference type="SMART" id="SM00448">
    <property type="entry name" value="REC"/>
    <property type="match status" value="1"/>
</dbReference>
<proteinExistence type="predicted"/>
<dbReference type="InterPro" id="IPR011006">
    <property type="entry name" value="CheY-like_superfamily"/>
</dbReference>
<dbReference type="Gene3D" id="1.10.10.60">
    <property type="entry name" value="Homeodomain-like"/>
    <property type="match status" value="1"/>
</dbReference>
<keyword evidence="2" id="KW-0902">Two-component regulatory system</keyword>
<evidence type="ECO:0000256" key="1">
    <source>
        <dbReference type="ARBA" id="ARBA00022553"/>
    </source>
</evidence>
<dbReference type="PANTHER" id="PTHR44591:SF14">
    <property type="entry name" value="PROTEIN PILG"/>
    <property type="match status" value="1"/>
</dbReference>
<dbReference type="Gene3D" id="3.40.50.2300">
    <property type="match status" value="1"/>
</dbReference>
<dbReference type="InterPro" id="IPR050595">
    <property type="entry name" value="Bact_response_regulator"/>
</dbReference>
<protein>
    <submittedName>
        <fullName evidence="4">Dna binding response regulator PrrA (RegA)</fullName>
    </submittedName>
</protein>
<dbReference type="AlphaFoldDB" id="A0A3B0ZK11"/>
<dbReference type="Pfam" id="PF00072">
    <property type="entry name" value="Response_reg"/>
    <property type="match status" value="1"/>
</dbReference>
<evidence type="ECO:0000313" key="4">
    <source>
        <dbReference type="EMBL" id="VAW93795.1"/>
    </source>
</evidence>
<dbReference type="CDD" id="cd17563">
    <property type="entry name" value="REC_RegA-like"/>
    <property type="match status" value="1"/>
</dbReference>
<dbReference type="InterPro" id="IPR009057">
    <property type="entry name" value="Homeodomain-like_sf"/>
</dbReference>
<dbReference type="SUPFAM" id="SSF46689">
    <property type="entry name" value="Homeodomain-like"/>
    <property type="match status" value="1"/>
</dbReference>
<sequence length="182" mass="20218">MENQDFKNLLLLDDDESFCDVLTRALVRHGFNVATAHNITSACTLLDKTDVKFNYAIVDLRIGQESGLEAVNKIISQEPDIKIVVLTGYASIATAVEAIKLGAKQYLTKPADIGDIIDGFGKDEGDIETQLAGNPMSIKRLEWEHLQKVLREHGGNISAAARALDMHRRTLQRKLQKKPVKH</sequence>
<dbReference type="PRINTS" id="PR01590">
    <property type="entry name" value="HTHFIS"/>
</dbReference>
<dbReference type="Pfam" id="PF02954">
    <property type="entry name" value="HTH_8"/>
    <property type="match status" value="1"/>
</dbReference>
<name>A0A3B0ZK11_9ZZZZ</name>
<dbReference type="GO" id="GO:0043565">
    <property type="term" value="F:sequence-specific DNA binding"/>
    <property type="evidence" value="ECO:0007669"/>
    <property type="project" value="InterPro"/>
</dbReference>
<organism evidence="4">
    <name type="scientific">hydrothermal vent metagenome</name>
    <dbReference type="NCBI Taxonomy" id="652676"/>
    <lineage>
        <taxon>unclassified sequences</taxon>
        <taxon>metagenomes</taxon>
        <taxon>ecological metagenomes</taxon>
    </lineage>
</organism>
<dbReference type="InterPro" id="IPR001789">
    <property type="entry name" value="Sig_transdc_resp-reg_receiver"/>
</dbReference>
<accession>A0A3B0ZK11</accession>
<evidence type="ECO:0000259" key="3">
    <source>
        <dbReference type="PROSITE" id="PS50110"/>
    </source>
</evidence>
<feature type="domain" description="Response regulatory" evidence="3">
    <location>
        <begin position="8"/>
        <end position="124"/>
    </location>
</feature>
<dbReference type="SUPFAM" id="SSF52172">
    <property type="entry name" value="CheY-like"/>
    <property type="match status" value="1"/>
</dbReference>
<evidence type="ECO:0000256" key="2">
    <source>
        <dbReference type="ARBA" id="ARBA00023012"/>
    </source>
</evidence>
<dbReference type="EMBL" id="UOFT01000034">
    <property type="protein sequence ID" value="VAW93795.1"/>
    <property type="molecule type" value="Genomic_DNA"/>
</dbReference>
<dbReference type="PROSITE" id="PS50110">
    <property type="entry name" value="RESPONSE_REGULATORY"/>
    <property type="match status" value="1"/>
</dbReference>
<dbReference type="GO" id="GO:0000160">
    <property type="term" value="P:phosphorelay signal transduction system"/>
    <property type="evidence" value="ECO:0007669"/>
    <property type="project" value="UniProtKB-KW"/>
</dbReference>
<dbReference type="InterPro" id="IPR002197">
    <property type="entry name" value="HTH_Fis"/>
</dbReference>
<reference evidence="4" key="1">
    <citation type="submission" date="2018-06" db="EMBL/GenBank/DDBJ databases">
        <authorList>
            <person name="Zhirakovskaya E."/>
        </authorList>
    </citation>
    <scope>NUCLEOTIDE SEQUENCE</scope>
</reference>
<dbReference type="PANTHER" id="PTHR44591">
    <property type="entry name" value="STRESS RESPONSE REGULATOR PROTEIN 1"/>
    <property type="match status" value="1"/>
</dbReference>